<dbReference type="RefSeq" id="WP_210118444.1">
    <property type="nucleotide sequence ID" value="NZ_CP054257.1"/>
</dbReference>
<dbReference type="SUPFAM" id="SSF51556">
    <property type="entry name" value="Metallo-dependent hydrolases"/>
    <property type="match status" value="1"/>
</dbReference>
<feature type="binding site" evidence="7">
    <location>
        <position position="212"/>
    </location>
    <ligand>
        <name>Zn(2+)</name>
        <dbReference type="ChEBI" id="CHEBI:29105"/>
    </ligand>
</feature>
<sequence>MIFTGWMYGTDTLVKLEVENGVFISVEKTAPENSVKYPNIAPILFDTQINGFSGVDFNMTGELSEEAYRKAMYALLKEGCGLFCPTVITASPEQILKRCKEIASFLQRDPLSKKMTHGIHIEGPFISPKDGACGAHDKRYIRAPDFDMFKSWYDAAEGKISAVTVSPEWGKDAYSFISKVSALGVVVSVGHTMASEEQVSEAVSSGASLVTHFGNGVPVTVPRHPNFLWEELSNDCLTLSCIADGFHLPESVLKTAFAIKGRSSFIISDSTQFGGLPPGTYETPIGGNVLLEPNGRLCMTSDTRLLAGSAQSILHGVEHLFKSGICSLKDAWMKGSEIPAAFYRCERKVKIARGCRANFVCFEKEENKGLTVSCVYLDGEKVL</sequence>
<dbReference type="InterPro" id="IPR006680">
    <property type="entry name" value="Amidohydro-rel"/>
</dbReference>
<dbReference type="AlphaFoldDB" id="A0A975EZQ5"/>
<evidence type="ECO:0000313" key="9">
    <source>
        <dbReference type="EMBL" id="QTQ11650.1"/>
    </source>
</evidence>
<dbReference type="Gene3D" id="3.20.20.140">
    <property type="entry name" value="Metal-dependent hydrolases"/>
    <property type="match status" value="1"/>
</dbReference>
<evidence type="ECO:0000256" key="5">
    <source>
        <dbReference type="PIRSR" id="PIRSR038994-1"/>
    </source>
</evidence>
<dbReference type="InterPro" id="IPR032466">
    <property type="entry name" value="Metal_Hydrolase"/>
</dbReference>
<keyword evidence="2 7" id="KW-0479">Metal-binding</keyword>
<feature type="domain" description="Amidohydrolase-related" evidence="8">
    <location>
        <begin position="42"/>
        <end position="381"/>
    </location>
</feature>
<feature type="binding site" evidence="7">
    <location>
        <position position="191"/>
    </location>
    <ligand>
        <name>Zn(2+)</name>
        <dbReference type="ChEBI" id="CHEBI:29105"/>
    </ligand>
</feature>
<dbReference type="PANTHER" id="PTHR11113:SF14">
    <property type="entry name" value="N-ACETYLGLUCOSAMINE-6-PHOSPHATE DEACETYLASE"/>
    <property type="match status" value="1"/>
</dbReference>
<feature type="binding site" evidence="6">
    <location>
        <begin position="306"/>
        <end position="308"/>
    </location>
    <ligand>
        <name>substrate</name>
    </ligand>
</feature>
<reference evidence="9" key="1">
    <citation type="submission" date="2020-05" db="EMBL/GenBank/DDBJ databases">
        <authorList>
            <person name="Zeng H."/>
            <person name="Chan Y.K."/>
            <person name="Watt R.M."/>
        </authorList>
    </citation>
    <scope>NUCLEOTIDE SEQUENCE</scope>
    <source>
        <strain evidence="9">ATCC 700773</strain>
    </source>
</reference>
<dbReference type="GO" id="GO:0046872">
    <property type="term" value="F:metal ion binding"/>
    <property type="evidence" value="ECO:0007669"/>
    <property type="project" value="UniProtKB-KW"/>
</dbReference>
<evidence type="ECO:0000313" key="10">
    <source>
        <dbReference type="Proteomes" id="UP000671995"/>
    </source>
</evidence>
<evidence type="ECO:0000256" key="2">
    <source>
        <dbReference type="ARBA" id="ARBA00022723"/>
    </source>
</evidence>
<dbReference type="GO" id="GO:0006046">
    <property type="term" value="P:N-acetylglucosamine catabolic process"/>
    <property type="evidence" value="ECO:0007669"/>
    <property type="project" value="TreeGrafter"/>
</dbReference>
<protein>
    <submittedName>
        <fullName evidence="9">Amidohydrolase family protein</fullName>
    </submittedName>
</protein>
<evidence type="ECO:0000256" key="7">
    <source>
        <dbReference type="PIRSR" id="PIRSR038994-3"/>
    </source>
</evidence>
<feature type="binding site" evidence="6">
    <location>
        <position position="135"/>
    </location>
    <ligand>
        <name>substrate</name>
    </ligand>
</feature>
<dbReference type="PANTHER" id="PTHR11113">
    <property type="entry name" value="N-ACETYLGLUCOSAMINE-6-PHOSPHATE DEACETYLASE"/>
    <property type="match status" value="1"/>
</dbReference>
<comment type="cofactor">
    <cofactor evidence="7">
        <name>a divalent metal cation</name>
        <dbReference type="ChEBI" id="CHEBI:60240"/>
    </cofactor>
    <text evidence="7">Binds 1 divalent metal cation per subunit.</text>
</comment>
<evidence type="ECO:0000256" key="3">
    <source>
        <dbReference type="ARBA" id="ARBA00022801"/>
    </source>
</evidence>
<dbReference type="PIRSF" id="PIRSF038994">
    <property type="entry name" value="NagA"/>
    <property type="match status" value="1"/>
</dbReference>
<evidence type="ECO:0000256" key="4">
    <source>
        <dbReference type="PIRNR" id="PIRNR038994"/>
    </source>
</evidence>
<dbReference type="InterPro" id="IPR003764">
    <property type="entry name" value="GlcNAc_6-P_deAcase"/>
</dbReference>
<feature type="binding site" evidence="6">
    <location>
        <begin position="215"/>
        <end position="216"/>
    </location>
    <ligand>
        <name>substrate</name>
    </ligand>
</feature>
<dbReference type="GO" id="GO:0008448">
    <property type="term" value="F:N-acetylglucosamine-6-phosphate deacetylase activity"/>
    <property type="evidence" value="ECO:0007669"/>
    <property type="project" value="InterPro"/>
</dbReference>
<feature type="binding site" evidence="6">
    <location>
        <position position="223"/>
    </location>
    <ligand>
        <name>substrate</name>
    </ligand>
</feature>
<dbReference type="EMBL" id="CP054257">
    <property type="protein sequence ID" value="QTQ11650.1"/>
    <property type="molecule type" value="Genomic_DNA"/>
</dbReference>
<dbReference type="Proteomes" id="UP000671995">
    <property type="component" value="Chromosome"/>
</dbReference>
<evidence type="ECO:0000259" key="8">
    <source>
        <dbReference type="Pfam" id="PF01979"/>
    </source>
</evidence>
<reference evidence="9" key="2">
    <citation type="journal article" date="2021" name="Microbiol. Resour. Announc.">
        <title>Complete Genome Sequences of Three Human Oral Treponema parvum Isolates.</title>
        <authorList>
            <person name="Zeng H."/>
            <person name="Watt R.M."/>
        </authorList>
    </citation>
    <scope>NUCLEOTIDE SEQUENCE</scope>
    <source>
        <strain evidence="9">ATCC 700773</strain>
    </source>
</reference>
<name>A0A975EZQ5_9SPIR</name>
<comment type="similarity">
    <text evidence="1 4">Belongs to the metallo-dependent hydrolases superfamily. NagA family.</text>
</comment>
<feature type="active site" description="Proton donor/acceptor" evidence="5">
    <location>
        <position position="269"/>
    </location>
</feature>
<dbReference type="Pfam" id="PF01979">
    <property type="entry name" value="Amidohydro_1"/>
    <property type="match status" value="1"/>
</dbReference>
<feature type="binding site" evidence="7">
    <location>
        <position position="122"/>
    </location>
    <ligand>
        <name>Zn(2+)</name>
        <dbReference type="ChEBI" id="CHEBI:29105"/>
    </ligand>
</feature>
<evidence type="ECO:0000256" key="6">
    <source>
        <dbReference type="PIRSR" id="PIRSR038994-2"/>
    </source>
</evidence>
<accession>A0A975EZQ5</accession>
<keyword evidence="3 4" id="KW-0378">Hydrolase</keyword>
<proteinExistence type="inferred from homology"/>
<evidence type="ECO:0000256" key="1">
    <source>
        <dbReference type="ARBA" id="ARBA00010716"/>
    </source>
</evidence>
<keyword evidence="4" id="KW-0119">Carbohydrate metabolism</keyword>
<organism evidence="9 10">
    <name type="scientific">Treponema parvum</name>
    <dbReference type="NCBI Taxonomy" id="138851"/>
    <lineage>
        <taxon>Bacteria</taxon>
        <taxon>Pseudomonadati</taxon>
        <taxon>Spirochaetota</taxon>
        <taxon>Spirochaetia</taxon>
        <taxon>Spirochaetales</taxon>
        <taxon>Treponemataceae</taxon>
        <taxon>Treponema</taxon>
    </lineage>
</organism>
<feature type="binding site" evidence="6">
    <location>
        <position position="247"/>
    </location>
    <ligand>
        <name>substrate</name>
    </ligand>
</feature>
<gene>
    <name evidence="9" type="ORF">HRI96_05180</name>
</gene>